<reference evidence="1" key="1">
    <citation type="submission" date="2023-07" db="EMBL/GenBank/DDBJ databases">
        <title>Black Yeasts Isolated from many extreme environments.</title>
        <authorList>
            <person name="Coleine C."/>
            <person name="Stajich J.E."/>
            <person name="Selbmann L."/>
        </authorList>
    </citation>
    <scope>NUCLEOTIDE SEQUENCE</scope>
    <source>
        <strain evidence="1">CCFEE 5714</strain>
    </source>
</reference>
<name>A0ACC3N1S5_9PEZI</name>
<sequence>MTIGTINVRVILDRKSQKYHSPHDAVTGVVQLEFNPFSRKEGPTGAEEVFGPLQVKIVFGGYLELRIEEAREALPTRVIQDRPLFQETQLIYDGPFRASPSEKKEFPFTAFFAERAHRSAPWRGDALVHPFDRVREPTNPGPGRERQPQTEGDLLPPSCELTATTGSMNAIAKVEYYPKAEVIMPGIDVEIETKGLKPIVLYHPAPPGPGSLQGSTVFEQSHTVASKDLIPEGERPHGFRGKAKALFKESEPPQYAFEVVCTSVPEHVYPGQQLSFEVGVRSNSERTTTTVQPEIKLDECKVTIVGLSSLFTDNVEPVEDRKDEATVNGTVQPPGLFSKEHDFSKRITTEPLPLKIEMIMHCGTSKVHARRELPVKVHPPLSAAGTVSGPPGVYGGGQERLPAYKESWS</sequence>
<evidence type="ECO:0000313" key="2">
    <source>
        <dbReference type="Proteomes" id="UP001281147"/>
    </source>
</evidence>
<evidence type="ECO:0000313" key="1">
    <source>
        <dbReference type="EMBL" id="KAK3707540.1"/>
    </source>
</evidence>
<comment type="caution">
    <text evidence="1">The sequence shown here is derived from an EMBL/GenBank/DDBJ whole genome shotgun (WGS) entry which is preliminary data.</text>
</comment>
<accession>A0ACC3N1S5</accession>
<gene>
    <name evidence="1" type="ORF">LTR37_012035</name>
</gene>
<protein>
    <submittedName>
        <fullName evidence="1">Uncharacterized protein</fullName>
    </submittedName>
</protein>
<dbReference type="EMBL" id="JAUTXU010000109">
    <property type="protein sequence ID" value="KAK3707540.1"/>
    <property type="molecule type" value="Genomic_DNA"/>
</dbReference>
<dbReference type="Proteomes" id="UP001281147">
    <property type="component" value="Unassembled WGS sequence"/>
</dbReference>
<keyword evidence="2" id="KW-1185">Reference proteome</keyword>
<proteinExistence type="predicted"/>
<organism evidence="1 2">
    <name type="scientific">Vermiconidia calcicola</name>
    <dbReference type="NCBI Taxonomy" id="1690605"/>
    <lineage>
        <taxon>Eukaryota</taxon>
        <taxon>Fungi</taxon>
        <taxon>Dikarya</taxon>
        <taxon>Ascomycota</taxon>
        <taxon>Pezizomycotina</taxon>
        <taxon>Dothideomycetes</taxon>
        <taxon>Dothideomycetidae</taxon>
        <taxon>Mycosphaerellales</taxon>
        <taxon>Extremaceae</taxon>
        <taxon>Vermiconidia</taxon>
    </lineage>
</organism>